<dbReference type="Pfam" id="PF01368">
    <property type="entry name" value="DHH"/>
    <property type="match status" value="1"/>
</dbReference>
<proteinExistence type="inferred from homology"/>
<protein>
    <recommendedName>
        <fullName evidence="2">Single-stranded-DNA-specific exonuclease RecJ</fullName>
    </recommendedName>
</protein>
<dbReference type="NCBIfam" id="TIGR00644">
    <property type="entry name" value="recJ"/>
    <property type="match status" value="1"/>
</dbReference>
<keyword evidence="5 10" id="KW-0269">Exonuclease</keyword>
<comment type="similarity">
    <text evidence="1">Belongs to the RecJ family.</text>
</comment>
<organism evidence="10 11">
    <name type="scientific">Candidatus Kerfeldbacteria bacterium RIFCSPHIGHO2_12_FULL_48_17</name>
    <dbReference type="NCBI Taxonomy" id="1798542"/>
    <lineage>
        <taxon>Bacteria</taxon>
        <taxon>Candidatus Kerfeldiibacteriota</taxon>
    </lineage>
</organism>
<comment type="caution">
    <text evidence="10">The sequence shown here is derived from an EMBL/GenBank/DDBJ whole genome shotgun (WGS) entry which is preliminary data.</text>
</comment>
<evidence type="ECO:0000256" key="3">
    <source>
        <dbReference type="ARBA" id="ARBA00022722"/>
    </source>
</evidence>
<keyword evidence="4" id="KW-0378">Hydrolase</keyword>
<name>A0A1G2AZ95_9BACT</name>
<dbReference type="AlphaFoldDB" id="A0A1G2AZ95"/>
<evidence type="ECO:0000256" key="5">
    <source>
        <dbReference type="ARBA" id="ARBA00022839"/>
    </source>
</evidence>
<evidence type="ECO:0000256" key="1">
    <source>
        <dbReference type="ARBA" id="ARBA00005915"/>
    </source>
</evidence>
<dbReference type="Pfam" id="PF17768">
    <property type="entry name" value="RecJ_OB"/>
    <property type="match status" value="1"/>
</dbReference>
<gene>
    <name evidence="10" type="ORF">A3F54_04670</name>
</gene>
<sequence>MRWVFQKHIPSNIFQNLTNIPEVVAQILYNRGISGQKTMEEFLEPDYDEGIHDPFLFRDMEKAVARIQKAIRDKEKIVAHGDYDADGVCGAAVLVDGLRQLGAQVEAYLPHREREGYGVNKETVRQLAKNGTNLIITADCGISNQPEIELARELGMDVIVTDHHHEPLQMPTAAYAIINPSVSTETYPFRGLAGVGVAFKLISALYQKDNGKTVPKGAEKWLLDLVAISTITDMMPLLGENRVLVKYGLIVLRKTRRFGLHALAQAVNTPIEKFDTDHIGFRIGPRLNAAGRLQHADIAFQAMITKSAGEAQKLAQRLEQINNDRRLVTELISTEVEQQLGEVAPEQKALFAFGNNWPIGVVGLVAGKVAQKYNRPVFILGEVDGNIVASGRSVPELNIVEVLQASAKYYAKYGGHAAACGFTLKYKEDFDEWKQFMHDLIKEKLDGADTTQMLKVESEIRLTDITWELWQFLEKLAPFGQAHPKPVYAARQVTVQQVKALGKTGKHLRLVVEQGGMTKQSVGFGFGEWSQKLSPGQKIDIAFTVDLNEWNGQRELQLKILDIHV</sequence>
<evidence type="ECO:0000256" key="6">
    <source>
        <dbReference type="SAM" id="Coils"/>
    </source>
</evidence>
<dbReference type="Pfam" id="PF02272">
    <property type="entry name" value="DHHA1"/>
    <property type="match status" value="1"/>
</dbReference>
<dbReference type="InterPro" id="IPR003156">
    <property type="entry name" value="DHHA1_dom"/>
</dbReference>
<evidence type="ECO:0000313" key="10">
    <source>
        <dbReference type="EMBL" id="OGY81836.1"/>
    </source>
</evidence>
<accession>A0A1G2AZ95</accession>
<dbReference type="GO" id="GO:0006310">
    <property type="term" value="P:DNA recombination"/>
    <property type="evidence" value="ECO:0007669"/>
    <property type="project" value="InterPro"/>
</dbReference>
<dbReference type="InterPro" id="IPR004610">
    <property type="entry name" value="RecJ"/>
</dbReference>
<dbReference type="GO" id="GO:0006281">
    <property type="term" value="P:DNA repair"/>
    <property type="evidence" value="ECO:0007669"/>
    <property type="project" value="InterPro"/>
</dbReference>
<evidence type="ECO:0000256" key="2">
    <source>
        <dbReference type="ARBA" id="ARBA00019841"/>
    </source>
</evidence>
<feature type="coiled-coil region" evidence="6">
    <location>
        <begin position="304"/>
        <end position="331"/>
    </location>
</feature>
<dbReference type="InterPro" id="IPR001667">
    <property type="entry name" value="DDH_dom"/>
</dbReference>
<dbReference type="PANTHER" id="PTHR30255:SF2">
    <property type="entry name" value="SINGLE-STRANDED-DNA-SPECIFIC EXONUCLEASE RECJ"/>
    <property type="match status" value="1"/>
</dbReference>
<evidence type="ECO:0000259" key="7">
    <source>
        <dbReference type="Pfam" id="PF01368"/>
    </source>
</evidence>
<dbReference type="Gene3D" id="3.90.1640.30">
    <property type="match status" value="1"/>
</dbReference>
<dbReference type="EMBL" id="MHKD01000041">
    <property type="protein sequence ID" value="OGY81836.1"/>
    <property type="molecule type" value="Genomic_DNA"/>
</dbReference>
<dbReference type="PANTHER" id="PTHR30255">
    <property type="entry name" value="SINGLE-STRANDED-DNA-SPECIFIC EXONUCLEASE RECJ"/>
    <property type="match status" value="1"/>
</dbReference>
<evidence type="ECO:0000259" key="9">
    <source>
        <dbReference type="Pfam" id="PF17768"/>
    </source>
</evidence>
<feature type="domain" description="DHHA1" evidence="8">
    <location>
        <begin position="347"/>
        <end position="443"/>
    </location>
</feature>
<dbReference type="Gene3D" id="2.40.50.460">
    <property type="match status" value="1"/>
</dbReference>
<dbReference type="InterPro" id="IPR041122">
    <property type="entry name" value="RecJ_OB"/>
</dbReference>
<keyword evidence="3" id="KW-0540">Nuclease</keyword>
<feature type="domain" description="RecJ OB" evidence="9">
    <location>
        <begin position="457"/>
        <end position="562"/>
    </location>
</feature>
<dbReference type="InterPro" id="IPR038763">
    <property type="entry name" value="DHH_sf"/>
</dbReference>
<dbReference type="SUPFAM" id="SSF64182">
    <property type="entry name" value="DHH phosphoesterases"/>
    <property type="match status" value="1"/>
</dbReference>
<dbReference type="Proteomes" id="UP000176952">
    <property type="component" value="Unassembled WGS sequence"/>
</dbReference>
<dbReference type="GO" id="GO:0008409">
    <property type="term" value="F:5'-3' exonuclease activity"/>
    <property type="evidence" value="ECO:0007669"/>
    <property type="project" value="InterPro"/>
</dbReference>
<dbReference type="STRING" id="1798542.A3F54_04670"/>
<dbReference type="InterPro" id="IPR051673">
    <property type="entry name" value="SSDNA_exonuclease_RecJ"/>
</dbReference>
<evidence type="ECO:0000256" key="4">
    <source>
        <dbReference type="ARBA" id="ARBA00022801"/>
    </source>
</evidence>
<reference evidence="10 11" key="1">
    <citation type="journal article" date="2016" name="Nat. Commun.">
        <title>Thousands of microbial genomes shed light on interconnected biogeochemical processes in an aquifer system.</title>
        <authorList>
            <person name="Anantharaman K."/>
            <person name="Brown C.T."/>
            <person name="Hug L.A."/>
            <person name="Sharon I."/>
            <person name="Castelle C.J."/>
            <person name="Probst A.J."/>
            <person name="Thomas B.C."/>
            <person name="Singh A."/>
            <person name="Wilkins M.J."/>
            <person name="Karaoz U."/>
            <person name="Brodie E.L."/>
            <person name="Williams K.H."/>
            <person name="Hubbard S.S."/>
            <person name="Banfield J.F."/>
        </authorList>
    </citation>
    <scope>NUCLEOTIDE SEQUENCE [LARGE SCALE GENOMIC DNA]</scope>
</reference>
<dbReference type="GO" id="GO:0003676">
    <property type="term" value="F:nucleic acid binding"/>
    <property type="evidence" value="ECO:0007669"/>
    <property type="project" value="InterPro"/>
</dbReference>
<evidence type="ECO:0000259" key="8">
    <source>
        <dbReference type="Pfam" id="PF02272"/>
    </source>
</evidence>
<keyword evidence="6" id="KW-0175">Coiled coil</keyword>
<evidence type="ECO:0000313" key="11">
    <source>
        <dbReference type="Proteomes" id="UP000176952"/>
    </source>
</evidence>
<feature type="domain" description="DDH" evidence="7">
    <location>
        <begin position="76"/>
        <end position="229"/>
    </location>
</feature>